<protein>
    <submittedName>
        <fullName evidence="2">DUF2188 domain-containing protein</fullName>
    </submittedName>
</protein>
<dbReference type="EMBL" id="CP051151">
    <property type="protein sequence ID" value="QLY40950.1"/>
    <property type="molecule type" value="Genomic_DNA"/>
</dbReference>
<dbReference type="AlphaFoldDB" id="A0A7L6N3Y5"/>
<organism evidence="2 3">
    <name type="scientific">Hujiaoplasma nucleasis</name>
    <dbReference type="NCBI Taxonomy" id="2725268"/>
    <lineage>
        <taxon>Bacteria</taxon>
        <taxon>Bacillati</taxon>
        <taxon>Mycoplasmatota</taxon>
        <taxon>Mollicutes</taxon>
        <taxon>Candidatus Izemoplasmatales</taxon>
        <taxon>Hujiaoplasmataceae</taxon>
        <taxon>Hujiaoplasma</taxon>
    </lineage>
</organism>
<gene>
    <name evidence="2" type="ORF">HF295_02030</name>
</gene>
<name>A0A7L6N3Y5_9MOLU</name>
<keyword evidence="3" id="KW-1185">Reference proteome</keyword>
<feature type="region of interest" description="Disordered" evidence="1">
    <location>
        <begin position="38"/>
        <end position="69"/>
    </location>
</feature>
<accession>A0A7L6N3Y5</accession>
<sequence length="141" mass="16589">MTADELLQQIENEKNKSNDIEEDENSDDTQDLDELAKETDIIEDKEDNVQESKAIKEENEDHEDELKDVKKEDESVELGKYHILYRERDDKWYVKRENSDKVIRVLHTKKEAIAYATIKAINQDTNIVIHSKDGKIEKHGY</sequence>
<dbReference type="Proteomes" id="UP000512167">
    <property type="component" value="Chromosome"/>
</dbReference>
<evidence type="ECO:0000313" key="2">
    <source>
        <dbReference type="EMBL" id="QLY40950.1"/>
    </source>
</evidence>
<feature type="region of interest" description="Disordered" evidence="1">
    <location>
        <begin position="12"/>
        <end position="31"/>
    </location>
</feature>
<evidence type="ECO:0000313" key="3">
    <source>
        <dbReference type="Proteomes" id="UP000512167"/>
    </source>
</evidence>
<dbReference type="InterPro" id="IPR018691">
    <property type="entry name" value="DUF2188"/>
</dbReference>
<evidence type="ECO:0000256" key="1">
    <source>
        <dbReference type="SAM" id="MobiDB-lite"/>
    </source>
</evidence>
<proteinExistence type="predicted"/>
<reference evidence="2 3" key="1">
    <citation type="submission" date="2020-04" db="EMBL/GenBank/DDBJ databases">
        <authorList>
            <person name="Zheng R.K."/>
            <person name="Sun C.M."/>
        </authorList>
    </citation>
    <scope>NUCLEOTIDE SEQUENCE [LARGE SCALE GENOMIC DNA]</scope>
    <source>
        <strain evidence="3">zrk29</strain>
    </source>
</reference>
<dbReference type="Pfam" id="PF09954">
    <property type="entry name" value="DUF2188"/>
    <property type="match status" value="1"/>
</dbReference>
<feature type="compositionally biased region" description="Acidic residues" evidence="1">
    <location>
        <begin position="20"/>
        <end position="31"/>
    </location>
</feature>
<dbReference type="KEGG" id="tbk:HF295_02030"/>